<evidence type="ECO:0000313" key="1">
    <source>
        <dbReference type="EMBL" id="CAL8075726.1"/>
    </source>
</evidence>
<dbReference type="Proteomes" id="UP001642540">
    <property type="component" value="Unassembled WGS sequence"/>
</dbReference>
<accession>A0ABP1PSL7</accession>
<evidence type="ECO:0000313" key="2">
    <source>
        <dbReference type="Proteomes" id="UP001642540"/>
    </source>
</evidence>
<protein>
    <submittedName>
        <fullName evidence="1">Uncharacterized protein</fullName>
    </submittedName>
</protein>
<gene>
    <name evidence="1" type="ORF">ODALV1_LOCUS3268</name>
</gene>
<organism evidence="1 2">
    <name type="scientific">Orchesella dallaii</name>
    <dbReference type="NCBI Taxonomy" id="48710"/>
    <lineage>
        <taxon>Eukaryota</taxon>
        <taxon>Metazoa</taxon>
        <taxon>Ecdysozoa</taxon>
        <taxon>Arthropoda</taxon>
        <taxon>Hexapoda</taxon>
        <taxon>Collembola</taxon>
        <taxon>Entomobryomorpha</taxon>
        <taxon>Entomobryoidea</taxon>
        <taxon>Orchesellidae</taxon>
        <taxon>Orchesellinae</taxon>
        <taxon>Orchesella</taxon>
    </lineage>
</organism>
<comment type="caution">
    <text evidence="1">The sequence shown here is derived from an EMBL/GenBank/DDBJ whole genome shotgun (WGS) entry which is preliminary data.</text>
</comment>
<sequence>MSGYGFTRAVGWTFIQSQCVNRTVEDGVLTVSSMVLKKFNTTFDELSFLMAYIPYTSKDSMSPLFIPALVEPLPLSDVPISGDSVDADSMDKNGLILNDLVSEPFCNVNYFYFQLPSTLNAIQRGKSEL</sequence>
<proteinExistence type="predicted"/>
<dbReference type="EMBL" id="CAXLJM020000008">
    <property type="protein sequence ID" value="CAL8075726.1"/>
    <property type="molecule type" value="Genomic_DNA"/>
</dbReference>
<reference evidence="1 2" key="1">
    <citation type="submission" date="2024-08" db="EMBL/GenBank/DDBJ databases">
        <authorList>
            <person name="Cucini C."/>
            <person name="Frati F."/>
        </authorList>
    </citation>
    <scope>NUCLEOTIDE SEQUENCE [LARGE SCALE GENOMIC DNA]</scope>
</reference>
<name>A0ABP1PSL7_9HEXA</name>
<keyword evidence="2" id="KW-1185">Reference proteome</keyword>